<dbReference type="Proteomes" id="UP000177096">
    <property type="component" value="Unassembled WGS sequence"/>
</dbReference>
<dbReference type="GO" id="GO:0022625">
    <property type="term" value="C:cytosolic large ribosomal subunit"/>
    <property type="evidence" value="ECO:0007669"/>
    <property type="project" value="TreeGrafter"/>
</dbReference>
<gene>
    <name evidence="7" type="primary">rplV</name>
    <name evidence="12" type="ORF">A3I86_02565</name>
</gene>
<keyword evidence="2 7" id="KW-0699">rRNA-binding</keyword>
<dbReference type="HAMAP" id="MF_01331_B">
    <property type="entry name" value="Ribosomal_uL22_B"/>
    <property type="match status" value="1"/>
</dbReference>
<dbReference type="InterPro" id="IPR001063">
    <property type="entry name" value="Ribosomal_uL22"/>
</dbReference>
<dbReference type="InterPro" id="IPR047867">
    <property type="entry name" value="Ribosomal_uL22_bac/org-type"/>
</dbReference>
<dbReference type="Gene3D" id="3.90.470.10">
    <property type="entry name" value="Ribosomal protein L22/L17"/>
    <property type="match status" value="1"/>
</dbReference>
<evidence type="ECO:0000313" key="13">
    <source>
        <dbReference type="Proteomes" id="UP000177096"/>
    </source>
</evidence>
<dbReference type="InterPro" id="IPR005727">
    <property type="entry name" value="Ribosomal_uL22_bac/chlpt-type"/>
</dbReference>
<evidence type="ECO:0000256" key="1">
    <source>
        <dbReference type="ARBA" id="ARBA00009451"/>
    </source>
</evidence>
<organism evidence="12 13">
    <name type="scientific">Candidatus Zambryskibacteria bacterium RIFCSPLOWO2_02_FULL_39_14</name>
    <dbReference type="NCBI Taxonomy" id="1802769"/>
    <lineage>
        <taxon>Bacteria</taxon>
        <taxon>Candidatus Zambryskiibacteriota</taxon>
    </lineage>
</organism>
<evidence type="ECO:0000256" key="7">
    <source>
        <dbReference type="HAMAP-Rule" id="MF_01331"/>
    </source>
</evidence>
<reference evidence="12 13" key="1">
    <citation type="journal article" date="2016" name="Nat. Commun.">
        <title>Thousands of microbial genomes shed light on interconnected biogeochemical processes in an aquifer system.</title>
        <authorList>
            <person name="Anantharaman K."/>
            <person name="Brown C.T."/>
            <person name="Hug L.A."/>
            <person name="Sharon I."/>
            <person name="Castelle C.J."/>
            <person name="Probst A.J."/>
            <person name="Thomas B.C."/>
            <person name="Singh A."/>
            <person name="Wilkins M.J."/>
            <person name="Karaoz U."/>
            <person name="Brodie E.L."/>
            <person name="Williams K.H."/>
            <person name="Hubbard S.S."/>
            <person name="Banfield J.F."/>
        </authorList>
    </citation>
    <scope>NUCLEOTIDE SEQUENCE [LARGE SCALE GENOMIC DNA]</scope>
</reference>
<comment type="function">
    <text evidence="7 10">This protein binds specifically to 23S rRNA; its binding is stimulated by other ribosomal proteins, e.g., L4, L17, and L20. It is important during the early stages of 50S assembly. It makes multiple contacts with different domains of the 23S rRNA in the assembled 50S subunit and ribosome.</text>
</comment>
<dbReference type="PANTHER" id="PTHR13501">
    <property type="entry name" value="CHLOROPLAST 50S RIBOSOMAL PROTEIN L22-RELATED"/>
    <property type="match status" value="1"/>
</dbReference>
<dbReference type="EMBL" id="MHWM01000003">
    <property type="protein sequence ID" value="OHB09349.1"/>
    <property type="molecule type" value="Genomic_DNA"/>
</dbReference>
<comment type="similarity">
    <text evidence="1 7 8">Belongs to the universal ribosomal protein uL22 family.</text>
</comment>
<dbReference type="NCBIfam" id="TIGR01044">
    <property type="entry name" value="rplV_bact"/>
    <property type="match status" value="1"/>
</dbReference>
<keyword evidence="4 7" id="KW-0689">Ribosomal protein</keyword>
<dbReference type="InterPro" id="IPR036394">
    <property type="entry name" value="Ribosomal_uL22_sf"/>
</dbReference>
<dbReference type="PANTHER" id="PTHR13501:SF8">
    <property type="entry name" value="LARGE RIBOSOMAL SUBUNIT PROTEIN UL22M"/>
    <property type="match status" value="1"/>
</dbReference>
<proteinExistence type="inferred from homology"/>
<evidence type="ECO:0000256" key="11">
    <source>
        <dbReference type="SAM" id="MobiDB-lite"/>
    </source>
</evidence>
<comment type="subunit">
    <text evidence="7 9">Part of the 50S ribosomal subunit.</text>
</comment>
<evidence type="ECO:0000313" key="12">
    <source>
        <dbReference type="EMBL" id="OHB09349.1"/>
    </source>
</evidence>
<dbReference type="GO" id="GO:0003735">
    <property type="term" value="F:structural constituent of ribosome"/>
    <property type="evidence" value="ECO:0007669"/>
    <property type="project" value="InterPro"/>
</dbReference>
<evidence type="ECO:0000256" key="5">
    <source>
        <dbReference type="ARBA" id="ARBA00023274"/>
    </source>
</evidence>
<accession>A0A1G2UIT2</accession>
<dbReference type="CDD" id="cd00336">
    <property type="entry name" value="Ribosomal_L22"/>
    <property type="match status" value="1"/>
</dbReference>
<keyword evidence="5 7" id="KW-0687">Ribonucleoprotein</keyword>
<dbReference type="GO" id="GO:0019843">
    <property type="term" value="F:rRNA binding"/>
    <property type="evidence" value="ECO:0007669"/>
    <property type="project" value="UniProtKB-UniRule"/>
</dbReference>
<dbReference type="SUPFAM" id="SSF54843">
    <property type="entry name" value="Ribosomal protein L22"/>
    <property type="match status" value="1"/>
</dbReference>
<dbReference type="GO" id="GO:0006412">
    <property type="term" value="P:translation"/>
    <property type="evidence" value="ECO:0007669"/>
    <property type="project" value="UniProtKB-UniRule"/>
</dbReference>
<sequence>MNEAKAVLKNYRQSPRKVRLVADIVRGKNIAEALTMLSFIPKRSALPLQKLLASALANAGSVPKENLIVKEIKVDSGPTLFRRRPRSRGSSNPIKKRTSHVSIVLGESKAKNKQLTAKS</sequence>
<evidence type="ECO:0000256" key="8">
    <source>
        <dbReference type="RuleBase" id="RU004005"/>
    </source>
</evidence>
<keyword evidence="3 7" id="KW-0694">RNA-binding</keyword>
<comment type="caution">
    <text evidence="12">The sequence shown here is derived from an EMBL/GenBank/DDBJ whole genome shotgun (WGS) entry which is preliminary data.</text>
</comment>
<evidence type="ECO:0000256" key="9">
    <source>
        <dbReference type="RuleBase" id="RU004006"/>
    </source>
</evidence>
<dbReference type="Pfam" id="PF00237">
    <property type="entry name" value="Ribosomal_L22"/>
    <property type="match status" value="1"/>
</dbReference>
<dbReference type="AlphaFoldDB" id="A0A1G2UIT2"/>
<comment type="function">
    <text evidence="7">The globular domain of the protein is located near the polypeptide exit tunnel on the outside of the subunit, while an extended beta-hairpin is found that lines the wall of the exit tunnel in the center of the 70S ribosome.</text>
</comment>
<feature type="region of interest" description="Disordered" evidence="11">
    <location>
        <begin position="80"/>
        <end position="105"/>
    </location>
</feature>
<evidence type="ECO:0000256" key="10">
    <source>
        <dbReference type="RuleBase" id="RU004008"/>
    </source>
</evidence>
<evidence type="ECO:0000256" key="6">
    <source>
        <dbReference type="ARBA" id="ARBA00035207"/>
    </source>
</evidence>
<evidence type="ECO:0000256" key="3">
    <source>
        <dbReference type="ARBA" id="ARBA00022884"/>
    </source>
</evidence>
<protein>
    <recommendedName>
        <fullName evidence="6 7">Large ribosomal subunit protein uL22</fullName>
    </recommendedName>
</protein>
<evidence type="ECO:0000256" key="2">
    <source>
        <dbReference type="ARBA" id="ARBA00022730"/>
    </source>
</evidence>
<evidence type="ECO:0000256" key="4">
    <source>
        <dbReference type="ARBA" id="ARBA00022980"/>
    </source>
</evidence>
<name>A0A1G2UIT2_9BACT</name>